<dbReference type="AlphaFoldDB" id="A0AAN9P6P1"/>
<name>A0AAN9P6P1_CROPI</name>
<sequence>MPQLEPAEIGLLSRWGKKSNTNVWLLLKTQVLTLISCVSSKTSHSIFSYLHLSFYFGGAHISFPLL</sequence>
<evidence type="ECO:0000313" key="1">
    <source>
        <dbReference type="EMBL" id="KAK7287448.1"/>
    </source>
</evidence>
<organism evidence="1 2">
    <name type="scientific">Crotalaria pallida</name>
    <name type="common">Smooth rattlebox</name>
    <name type="synonym">Crotalaria striata</name>
    <dbReference type="NCBI Taxonomy" id="3830"/>
    <lineage>
        <taxon>Eukaryota</taxon>
        <taxon>Viridiplantae</taxon>
        <taxon>Streptophyta</taxon>
        <taxon>Embryophyta</taxon>
        <taxon>Tracheophyta</taxon>
        <taxon>Spermatophyta</taxon>
        <taxon>Magnoliopsida</taxon>
        <taxon>eudicotyledons</taxon>
        <taxon>Gunneridae</taxon>
        <taxon>Pentapetalae</taxon>
        <taxon>rosids</taxon>
        <taxon>fabids</taxon>
        <taxon>Fabales</taxon>
        <taxon>Fabaceae</taxon>
        <taxon>Papilionoideae</taxon>
        <taxon>50 kb inversion clade</taxon>
        <taxon>genistoids sensu lato</taxon>
        <taxon>core genistoids</taxon>
        <taxon>Crotalarieae</taxon>
        <taxon>Crotalaria</taxon>
    </lineage>
</organism>
<gene>
    <name evidence="1" type="ORF">RIF29_00726</name>
</gene>
<proteinExistence type="predicted"/>
<comment type="caution">
    <text evidence="1">The sequence shown here is derived from an EMBL/GenBank/DDBJ whole genome shotgun (WGS) entry which is preliminary data.</text>
</comment>
<evidence type="ECO:0000313" key="2">
    <source>
        <dbReference type="Proteomes" id="UP001372338"/>
    </source>
</evidence>
<keyword evidence="2" id="KW-1185">Reference proteome</keyword>
<dbReference type="EMBL" id="JAYWIO010000001">
    <property type="protein sequence ID" value="KAK7287448.1"/>
    <property type="molecule type" value="Genomic_DNA"/>
</dbReference>
<accession>A0AAN9P6P1</accession>
<protein>
    <submittedName>
        <fullName evidence="1">Uncharacterized protein</fullName>
    </submittedName>
</protein>
<dbReference type="Proteomes" id="UP001372338">
    <property type="component" value="Unassembled WGS sequence"/>
</dbReference>
<reference evidence="1 2" key="1">
    <citation type="submission" date="2024-01" db="EMBL/GenBank/DDBJ databases">
        <title>The genomes of 5 underutilized Papilionoideae crops provide insights into root nodulation and disease resistanc.</title>
        <authorList>
            <person name="Yuan L."/>
        </authorList>
    </citation>
    <scope>NUCLEOTIDE SEQUENCE [LARGE SCALE GENOMIC DNA]</scope>
    <source>
        <strain evidence="1">ZHUSHIDOU_FW_LH</strain>
        <tissue evidence="1">Leaf</tissue>
    </source>
</reference>